<dbReference type="eggNOG" id="arCOG04132">
    <property type="taxonomic scope" value="Archaea"/>
</dbReference>
<dbReference type="Pfam" id="PF09910">
    <property type="entry name" value="DUF2139"/>
    <property type="match status" value="1"/>
</dbReference>
<organism evidence="1 2">
    <name type="scientific">Caldivirga maquilingensis (strain ATCC 700844 / DSM 13496 / JCM 10307 / IC-167)</name>
    <dbReference type="NCBI Taxonomy" id="397948"/>
    <lineage>
        <taxon>Archaea</taxon>
        <taxon>Thermoproteota</taxon>
        <taxon>Thermoprotei</taxon>
        <taxon>Thermoproteales</taxon>
        <taxon>Thermoproteaceae</taxon>
        <taxon>Caldivirga</taxon>
    </lineage>
</organism>
<dbReference type="OrthoDB" id="85148at2157"/>
<evidence type="ECO:0008006" key="3">
    <source>
        <dbReference type="Google" id="ProtNLM"/>
    </source>
</evidence>
<name>A8M9X2_CALMQ</name>
<protein>
    <recommendedName>
        <fullName evidence="3">DUF2139 domain-containing protein</fullName>
    </recommendedName>
</protein>
<dbReference type="EMBL" id="CP000852">
    <property type="protein sequence ID" value="ABW02443.1"/>
    <property type="molecule type" value="Genomic_DNA"/>
</dbReference>
<sequence length="488" mass="55324">MVNLLLRGFIDHDEVALGHNQFRSLYLGFHPQSGALIVHDGHVAKVYSNGKLVYGYERLGRPPRVGGDTHAALTWSRDLLFFGGWVKTPPGMLEVKGAERLLRYQDMRNKYSHIHSIDENDRVEVLWARKWDDNIPPNHWYGEVTDLLYDEHDNSIYFTRADGHAELGLWRIGLSTRVAEYLVKGRSIYKMELKDDKIYATVYNPVHYENSAIVVYNTSSGEGRIIESFNFALEPGRSIQIKREGGQVVQVQNRLIAFYGGALIYIDPVKDTYTLYPFLEVKSPESERPSYVPGLRSQKVYIMGTPILPVNPAEGLREISARTTFGMLLRVDTPVPQILSSVGSIFGLTHDGNYLYVGATYANHTDIYTYRSGNGGLFSIPVKELFTKPWTPVRIMMHDGPYSPESCIAGWFGGIPLKGFTGKVLRIHVPRQVKLRVVEYTLLGRLIEDSIQLNSGWNRVDLSNYYDIVAFKFDENVENVLAEVALEP</sequence>
<reference evidence="1 2" key="1">
    <citation type="submission" date="2007-10" db="EMBL/GenBank/DDBJ databases">
        <title>Complete sequence of Caldivirga maquilingensis IC-167.</title>
        <authorList>
            <consortium name="US DOE Joint Genome Institute"/>
            <person name="Copeland A."/>
            <person name="Lucas S."/>
            <person name="Lapidus A."/>
            <person name="Barry K."/>
            <person name="Glavina del Rio T."/>
            <person name="Dalin E."/>
            <person name="Tice H."/>
            <person name="Pitluck S."/>
            <person name="Saunders E."/>
            <person name="Brettin T."/>
            <person name="Bruce D."/>
            <person name="Detter J.C."/>
            <person name="Han C."/>
            <person name="Schmutz J."/>
            <person name="Larimer F."/>
            <person name="Land M."/>
            <person name="Hauser L."/>
            <person name="Kyrpides N."/>
            <person name="Ivanova N."/>
            <person name="Biddle J.F."/>
            <person name="Zhang Z."/>
            <person name="Fitz-Gibbon S.T."/>
            <person name="Lowe T.M."/>
            <person name="Saltikov C."/>
            <person name="House C.H."/>
            <person name="Richardson P."/>
        </authorList>
    </citation>
    <scope>NUCLEOTIDE SEQUENCE [LARGE SCALE GENOMIC DNA]</scope>
    <source>
        <strain evidence="2">ATCC 700844 / DSM 13496 / JCM 10307 / IC-167</strain>
    </source>
</reference>
<dbReference type="GeneID" id="5708865"/>
<dbReference type="CAZy" id="GH122">
    <property type="family name" value="Glycoside Hydrolase Family 122"/>
</dbReference>
<evidence type="ECO:0000313" key="1">
    <source>
        <dbReference type="EMBL" id="ABW02443.1"/>
    </source>
</evidence>
<dbReference type="RefSeq" id="WP_012186662.1">
    <property type="nucleotide sequence ID" value="NC_009954.1"/>
</dbReference>
<evidence type="ECO:0000313" key="2">
    <source>
        <dbReference type="Proteomes" id="UP000001137"/>
    </source>
</evidence>
<dbReference type="SUPFAM" id="SSF82171">
    <property type="entry name" value="DPP6 N-terminal domain-like"/>
    <property type="match status" value="1"/>
</dbReference>
<dbReference type="InterPro" id="IPR016675">
    <property type="entry name" value="UCP016666"/>
</dbReference>
<keyword evidence="2" id="KW-1185">Reference proteome</keyword>
<proteinExistence type="predicted"/>
<dbReference type="KEGG" id="cma:Cmaq_1620"/>
<dbReference type="AlphaFoldDB" id="A8M9X2"/>
<accession>A8M9X2</accession>
<gene>
    <name evidence="1" type="ordered locus">Cmaq_1620</name>
</gene>
<dbReference type="HOGENOM" id="CLU_543624_0_0_2"/>
<dbReference type="Proteomes" id="UP000001137">
    <property type="component" value="Chromosome"/>
</dbReference>